<dbReference type="GO" id="GO:0030488">
    <property type="term" value="P:tRNA methylation"/>
    <property type="evidence" value="ECO:0007669"/>
    <property type="project" value="TreeGrafter"/>
</dbReference>
<evidence type="ECO:0000256" key="2">
    <source>
        <dbReference type="ARBA" id="ARBA00019989"/>
    </source>
</evidence>
<keyword evidence="4" id="KW-0808">Transferase</keyword>
<keyword evidence="5" id="KW-1185">Reference proteome</keyword>
<dbReference type="Gene3D" id="2.20.25.10">
    <property type="match status" value="1"/>
</dbReference>
<evidence type="ECO:0000256" key="3">
    <source>
        <dbReference type="ARBA" id="ARBA00030516"/>
    </source>
</evidence>
<comment type="caution">
    <text evidence="4">The sequence shown here is derived from an EMBL/GenBank/DDBJ whole genome shotgun (WGS) entry which is preliminary data.</text>
</comment>
<reference evidence="4 5" key="1">
    <citation type="journal article" date="2018" name="Sci. Rep.">
        <title>Genomic signatures of local adaptation to the degree of environmental predictability in rotifers.</title>
        <authorList>
            <person name="Franch-Gras L."/>
            <person name="Hahn C."/>
            <person name="Garcia-Roger E.M."/>
            <person name="Carmona M.J."/>
            <person name="Serra M."/>
            <person name="Gomez A."/>
        </authorList>
    </citation>
    <scope>NUCLEOTIDE SEQUENCE [LARGE SCALE GENOMIC DNA]</scope>
    <source>
        <strain evidence="4">HYR1</strain>
    </source>
</reference>
<evidence type="ECO:0000313" key="5">
    <source>
        <dbReference type="Proteomes" id="UP000276133"/>
    </source>
</evidence>
<dbReference type="Pfam" id="PF03966">
    <property type="entry name" value="Trm112p"/>
    <property type="match status" value="1"/>
</dbReference>
<sequence>MKLLTHNMLTSKILKNVVNGYPLRINAVKTEIKKADFQPDFIARMIQKIDYKALFQAAETLGYSEGLPKVEFLSDQDLNENILKKLHEILLEVEVIEGDLECPETGRKFPISNGIPNMLVNDEEI</sequence>
<organism evidence="4 5">
    <name type="scientific">Brachionus plicatilis</name>
    <name type="common">Marine rotifer</name>
    <name type="synonym">Brachionus muelleri</name>
    <dbReference type="NCBI Taxonomy" id="10195"/>
    <lineage>
        <taxon>Eukaryota</taxon>
        <taxon>Metazoa</taxon>
        <taxon>Spiralia</taxon>
        <taxon>Gnathifera</taxon>
        <taxon>Rotifera</taxon>
        <taxon>Eurotatoria</taxon>
        <taxon>Monogononta</taxon>
        <taxon>Pseudotrocha</taxon>
        <taxon>Ploima</taxon>
        <taxon>Brachionidae</taxon>
        <taxon>Brachionus</taxon>
    </lineage>
</organism>
<dbReference type="PANTHER" id="PTHR12773:SF0">
    <property type="entry name" value="MULTIFUNCTIONAL METHYLTRANSFERASE SUBUNIT TRM112-LIKE PROTEIN"/>
    <property type="match status" value="1"/>
</dbReference>
<dbReference type="STRING" id="10195.A0A3M7SPX2"/>
<dbReference type="SUPFAM" id="SSF158997">
    <property type="entry name" value="Trm112p-like"/>
    <property type="match status" value="1"/>
</dbReference>
<dbReference type="AlphaFoldDB" id="A0A3M7SPX2"/>
<evidence type="ECO:0000313" key="4">
    <source>
        <dbReference type="EMBL" id="RNA37558.1"/>
    </source>
</evidence>
<name>A0A3M7SPX2_BRAPC</name>
<protein>
    <recommendedName>
        <fullName evidence="2">Multifunctional methyltransferase subunit TRM112-like protein</fullName>
    </recommendedName>
    <alternativeName>
        <fullName evidence="3">tRNA methyltransferase 112 homolog</fullName>
    </alternativeName>
</protein>
<accession>A0A3M7SPX2</accession>
<dbReference type="GO" id="GO:0046982">
    <property type="term" value="F:protein heterodimerization activity"/>
    <property type="evidence" value="ECO:0007669"/>
    <property type="project" value="InterPro"/>
</dbReference>
<dbReference type="EMBL" id="REGN01001030">
    <property type="protein sequence ID" value="RNA37558.1"/>
    <property type="molecule type" value="Genomic_DNA"/>
</dbReference>
<dbReference type="OrthoDB" id="2187549at2759"/>
<dbReference type="GO" id="GO:0008168">
    <property type="term" value="F:methyltransferase activity"/>
    <property type="evidence" value="ECO:0007669"/>
    <property type="project" value="UniProtKB-KW"/>
</dbReference>
<evidence type="ECO:0000256" key="1">
    <source>
        <dbReference type="ARBA" id="ARBA00007980"/>
    </source>
</evidence>
<keyword evidence="4" id="KW-0489">Methyltransferase</keyword>
<dbReference type="Proteomes" id="UP000276133">
    <property type="component" value="Unassembled WGS sequence"/>
</dbReference>
<dbReference type="CDD" id="cd21089">
    <property type="entry name" value="Trm112-like"/>
    <property type="match status" value="1"/>
</dbReference>
<dbReference type="InterPro" id="IPR039127">
    <property type="entry name" value="Trm112"/>
</dbReference>
<dbReference type="GO" id="GO:0070476">
    <property type="term" value="P:rRNA (guanine-N7)-methylation"/>
    <property type="evidence" value="ECO:0007669"/>
    <property type="project" value="TreeGrafter"/>
</dbReference>
<comment type="similarity">
    <text evidence="1">Belongs to the TRM112 family.</text>
</comment>
<dbReference type="PANTHER" id="PTHR12773">
    <property type="entry name" value="UPF0315 PROTEIN-RELATED"/>
    <property type="match status" value="1"/>
</dbReference>
<gene>
    <name evidence="4" type="ORF">BpHYR1_025182</name>
</gene>
<proteinExistence type="inferred from homology"/>
<dbReference type="InterPro" id="IPR005651">
    <property type="entry name" value="Trm112-like"/>
</dbReference>